<feature type="compositionally biased region" description="Basic residues" evidence="1">
    <location>
        <begin position="82"/>
        <end position="93"/>
    </location>
</feature>
<reference evidence="2" key="1">
    <citation type="submission" date="2015-11" db="EMBL/GenBank/DDBJ databases">
        <title>De novo transcriptome assembly of four potential Pierce s Disease insect vectors from Arizona vineyards.</title>
        <authorList>
            <person name="Tassone E.E."/>
        </authorList>
    </citation>
    <scope>NUCLEOTIDE SEQUENCE</scope>
</reference>
<name>A0A1B6GNC5_9HEMI</name>
<feature type="non-terminal residue" evidence="2">
    <location>
        <position position="1"/>
    </location>
</feature>
<evidence type="ECO:0000313" key="2">
    <source>
        <dbReference type="EMBL" id="JAS63942.1"/>
    </source>
</evidence>
<proteinExistence type="predicted"/>
<sequence>ATYTLGPPENAQLSVMQYPYQPTNATPPHQHPPPTPTTPHAYHTQHPSNHAQIPPPTLITAPPPTPQPSHPPQQPTPPILNSHHHHHQHHHAHVQTQPQNTAVQFALYSAPN</sequence>
<feature type="non-terminal residue" evidence="2">
    <location>
        <position position="112"/>
    </location>
</feature>
<dbReference type="EMBL" id="GECZ01005827">
    <property type="protein sequence ID" value="JAS63942.1"/>
    <property type="molecule type" value="Transcribed_RNA"/>
</dbReference>
<protein>
    <submittedName>
        <fullName evidence="2">Uncharacterized protein</fullName>
    </submittedName>
</protein>
<feature type="compositionally biased region" description="Low complexity" evidence="1">
    <location>
        <begin position="38"/>
        <end position="47"/>
    </location>
</feature>
<organism evidence="2">
    <name type="scientific">Cuerna arida</name>
    <dbReference type="NCBI Taxonomy" id="1464854"/>
    <lineage>
        <taxon>Eukaryota</taxon>
        <taxon>Metazoa</taxon>
        <taxon>Ecdysozoa</taxon>
        <taxon>Arthropoda</taxon>
        <taxon>Hexapoda</taxon>
        <taxon>Insecta</taxon>
        <taxon>Pterygota</taxon>
        <taxon>Neoptera</taxon>
        <taxon>Paraneoptera</taxon>
        <taxon>Hemiptera</taxon>
        <taxon>Auchenorrhyncha</taxon>
        <taxon>Membracoidea</taxon>
        <taxon>Cicadellidae</taxon>
        <taxon>Cicadellinae</taxon>
        <taxon>Proconiini</taxon>
        <taxon>Cuerna</taxon>
    </lineage>
</organism>
<gene>
    <name evidence="2" type="ORF">g.48356</name>
</gene>
<feature type="compositionally biased region" description="Pro residues" evidence="1">
    <location>
        <begin position="53"/>
        <end position="78"/>
    </location>
</feature>
<feature type="region of interest" description="Disordered" evidence="1">
    <location>
        <begin position="1"/>
        <end position="100"/>
    </location>
</feature>
<evidence type="ECO:0000256" key="1">
    <source>
        <dbReference type="SAM" id="MobiDB-lite"/>
    </source>
</evidence>
<dbReference type="AlphaFoldDB" id="A0A1B6GNC5"/>
<accession>A0A1B6GNC5</accession>